<comment type="caution">
    <text evidence="1">The sequence shown here is derived from an EMBL/GenBank/DDBJ whole genome shotgun (WGS) entry which is preliminary data.</text>
</comment>
<organism evidence="1 2">
    <name type="scientific">Chryseolinea lacunae</name>
    <dbReference type="NCBI Taxonomy" id="2801331"/>
    <lineage>
        <taxon>Bacteria</taxon>
        <taxon>Pseudomonadati</taxon>
        <taxon>Bacteroidota</taxon>
        <taxon>Cytophagia</taxon>
        <taxon>Cytophagales</taxon>
        <taxon>Fulvivirgaceae</taxon>
        <taxon>Chryseolinea</taxon>
    </lineage>
</organism>
<name>A0ABS1KWZ8_9BACT</name>
<dbReference type="Pfam" id="PF12771">
    <property type="entry name" value="SusD-like_2"/>
    <property type="match status" value="1"/>
</dbReference>
<dbReference type="SUPFAM" id="SSF48452">
    <property type="entry name" value="TPR-like"/>
    <property type="match status" value="1"/>
</dbReference>
<dbReference type="InterPro" id="IPR041662">
    <property type="entry name" value="SusD-like_2"/>
</dbReference>
<dbReference type="EMBL" id="JAERRB010000009">
    <property type="protein sequence ID" value="MBL0743980.1"/>
    <property type="molecule type" value="Genomic_DNA"/>
</dbReference>
<accession>A0ABS1KWZ8</accession>
<dbReference type="Gene3D" id="1.25.40.390">
    <property type="match status" value="1"/>
</dbReference>
<protein>
    <submittedName>
        <fullName evidence="1">SusD/RagB family nutrient-binding outer membrane lipoprotein</fullName>
    </submittedName>
</protein>
<keyword evidence="1" id="KW-0449">Lipoprotein</keyword>
<reference evidence="1 2" key="1">
    <citation type="submission" date="2021-01" db="EMBL/GenBank/DDBJ databases">
        <title>Chryseolinea sp. Jin1 Genome sequencing and assembly.</title>
        <authorList>
            <person name="Kim I."/>
        </authorList>
    </citation>
    <scope>NUCLEOTIDE SEQUENCE [LARGE SCALE GENOMIC DNA]</scope>
    <source>
        <strain evidence="1 2">Jin1</strain>
    </source>
</reference>
<keyword evidence="2" id="KW-1185">Reference proteome</keyword>
<sequence length="507" mass="54582">MKKIINLSFLICVFSVITSCENNFDELNTSKTGITNLDPALVLNDAVIFSSFPAGSMNYEAGIVQQVISSNTGLLVGANFNQVNINNTPAVWINYYQNVVKYTADVIVRNSTNTTRSNLTNMARIVRANAFIVLTDTYGSVPYTNAGKGYSDQVFFPDYQKQDVIYTDIIKELTEATDALDAAGKVETTDVLYAGNIAKWKKFGYSLLLRAGMRLSAANATAAQAAVTHAYAGGVILVNADNAVVKHDANFVSPVGNLLNSTEAANYYLAAPFVDALKNNNDPRLSAIAVRYVGATSGPGQVAGVATTAIANQYGMPMGSTDGTADVSAGTLPGGGARYAYSQVDRTRLVKRTSPVFLVTAGQSNLLLAEARLKGWVTDGTAADFYSAGIKAHMDQMALYDVNSTVAGADRDTYVGDMLDTFDGNELSQIGYEYWVASFLNGPEAWSNFRRTGFPVLAVNPFPGRTVDFITRLTYPPSELLVNNAKVQAAITDQGPDNLDTKVWWDK</sequence>
<dbReference type="PROSITE" id="PS51257">
    <property type="entry name" value="PROKAR_LIPOPROTEIN"/>
    <property type="match status" value="1"/>
</dbReference>
<dbReference type="Proteomes" id="UP000613030">
    <property type="component" value="Unassembled WGS sequence"/>
</dbReference>
<evidence type="ECO:0000313" key="1">
    <source>
        <dbReference type="EMBL" id="MBL0743980.1"/>
    </source>
</evidence>
<gene>
    <name evidence="1" type="ORF">JI741_22295</name>
</gene>
<dbReference type="InterPro" id="IPR011990">
    <property type="entry name" value="TPR-like_helical_dom_sf"/>
</dbReference>
<proteinExistence type="predicted"/>
<dbReference type="RefSeq" id="WP_202013634.1">
    <property type="nucleotide sequence ID" value="NZ_JAERRB010000009.1"/>
</dbReference>
<evidence type="ECO:0000313" key="2">
    <source>
        <dbReference type="Proteomes" id="UP000613030"/>
    </source>
</evidence>